<feature type="domain" description="TauD/TfdA-like" evidence="15">
    <location>
        <begin position="178"/>
        <end position="418"/>
    </location>
</feature>
<evidence type="ECO:0000256" key="2">
    <source>
        <dbReference type="ARBA" id="ARBA00005022"/>
    </source>
</evidence>
<dbReference type="PROSITE" id="PS00138">
    <property type="entry name" value="SUBTILASE_SER"/>
    <property type="match status" value="1"/>
</dbReference>
<keyword evidence="11" id="KW-0408">Iron</keyword>
<dbReference type="InterPro" id="IPR036852">
    <property type="entry name" value="Peptidase_S8/S53_dom_sf"/>
</dbReference>
<evidence type="ECO:0000256" key="11">
    <source>
        <dbReference type="ARBA" id="ARBA00023004"/>
    </source>
</evidence>
<evidence type="ECO:0000256" key="6">
    <source>
        <dbReference type="ARBA" id="ARBA00022801"/>
    </source>
</evidence>
<keyword evidence="9" id="KW-0223">Dioxygenase</keyword>
<dbReference type="SUPFAM" id="SSF52743">
    <property type="entry name" value="Subtilisin-like"/>
    <property type="match status" value="1"/>
</dbReference>
<dbReference type="PANTHER" id="PTHR10696:SF25">
    <property type="entry name" value="OXIDOREDUCTASE AIM17-RELATED"/>
    <property type="match status" value="1"/>
</dbReference>
<protein>
    <submittedName>
        <fullName evidence="16">Uncharacterized protein</fullName>
    </submittedName>
</protein>
<comment type="pathway">
    <text evidence="2">Amine and polyamine biosynthesis; carnitine biosynthesis.</text>
</comment>
<sequence length="855" mass="96559">MLIPRIIRLLNNFSIRQKQYSIQFSSLYRQINIENSFNNIHKNNQIQLELKSVNDTHVTLIINNKEYKYDWIFLRDSCQCHQCIDLSTKQKLYNTTDIPLTISPQQQTGIKILNNNILEIYWNQSLLNETNSHIHHSLYSSTWLQTYSTLKNITRSRYNDRPFINWNRKHIQQINLHIQCNDYLYSDQKFYTALKYLHDYGLIFIDNVQGEFTVERLVERIGEIRHTFYGKTWDVRNIQQAINVAYTSQRLGLHMDLLYFEAPPGLQFLHSLVNNVNGGASYYVDAFRAAEILRQNDPEAFEILCSYPVTFHYRNAGRHYHFTRPTIVLNRYSLDNHIDHINYSPPFQAPFESDTSKSEFRKFIRAFQYFRDLIEDQNNQLELILEKDQCVIFQNRRILHARREFDPLSGERWLKGCYTDLDNFKDRLRIFQEKFEPILALELHPALGGGFGLDYKIQFGYDFVGDNYTGYNFGIPDPYPLDCNGHGTHVSGIIGANTPVFTGVAPNATLGMYRVFGCSGGAANDVIIAAFSAAYVAGAQIITASLGDASGWTEDPLAVLVSRIARAGVSCTLAAGNEGDAGLFFASTPAISIDAIAVGSVDSITIPRAVSHGYFAINSGLNTTFQYFPANNPYPTNISGYSLYALDFNTSSPADACTELRCNTSSLSEKIVLIRRGTCTFLRKIANVQKCGAQYIIFYNNENLIVNPQSPNGVVSAMVSAELGNQWIIHLKEERTVTFYFPANSTTTILDISNNITGGTMSKFSSWSPTNELYVKPEVSAPGGNILSTYPTDMGAYAVLSGTSMATPYIAADDSVHVKYTESAPSTTIDMASNSTLSVPCVRLTKKKKRRKQSN</sequence>
<dbReference type="SUPFAM" id="SSF52025">
    <property type="entry name" value="PA domain"/>
    <property type="match status" value="1"/>
</dbReference>
<comment type="caution">
    <text evidence="16">The sequence shown here is derived from an EMBL/GenBank/DDBJ whole genome shotgun (WGS) entry which is preliminary data.</text>
</comment>
<dbReference type="InterPro" id="IPR046450">
    <property type="entry name" value="PA_dom_sf"/>
</dbReference>
<dbReference type="Pfam" id="PF00082">
    <property type="entry name" value="Peptidase_S8"/>
    <property type="match status" value="1"/>
</dbReference>
<evidence type="ECO:0000259" key="13">
    <source>
        <dbReference type="Pfam" id="PF00082"/>
    </source>
</evidence>
<dbReference type="CDD" id="cd00250">
    <property type="entry name" value="CAS_like"/>
    <property type="match status" value="1"/>
</dbReference>
<dbReference type="InterPro" id="IPR000209">
    <property type="entry name" value="Peptidase_S8/S53_dom"/>
</dbReference>
<organism evidence="16 17">
    <name type="scientific">Rotaria sordida</name>
    <dbReference type="NCBI Taxonomy" id="392033"/>
    <lineage>
        <taxon>Eukaryota</taxon>
        <taxon>Metazoa</taxon>
        <taxon>Spiralia</taxon>
        <taxon>Gnathifera</taxon>
        <taxon>Rotifera</taxon>
        <taxon>Eurotatoria</taxon>
        <taxon>Bdelloidea</taxon>
        <taxon>Philodinida</taxon>
        <taxon>Philodinidae</taxon>
        <taxon>Rotaria</taxon>
    </lineage>
</organism>
<comment type="similarity">
    <text evidence="3">Belongs to the gamma-BBH/TMLD family.</text>
</comment>
<dbReference type="PANTHER" id="PTHR10696">
    <property type="entry name" value="GAMMA-BUTYROBETAINE HYDROXYLASE-RELATED"/>
    <property type="match status" value="1"/>
</dbReference>
<evidence type="ECO:0000256" key="12">
    <source>
        <dbReference type="PROSITE-ProRule" id="PRU01240"/>
    </source>
</evidence>
<dbReference type="Proteomes" id="UP000663823">
    <property type="component" value="Unassembled WGS sequence"/>
</dbReference>
<dbReference type="PRINTS" id="PR00723">
    <property type="entry name" value="SUBTILISIN"/>
</dbReference>
<dbReference type="InterPro" id="IPR003137">
    <property type="entry name" value="PA_domain"/>
</dbReference>
<dbReference type="UniPathway" id="UPA00118"/>
<dbReference type="InterPro" id="IPR023828">
    <property type="entry name" value="Peptidase_S8_Ser-AS"/>
</dbReference>
<dbReference type="GO" id="GO:0046872">
    <property type="term" value="F:metal ion binding"/>
    <property type="evidence" value="ECO:0007669"/>
    <property type="project" value="UniProtKB-KW"/>
</dbReference>
<dbReference type="Pfam" id="PF02668">
    <property type="entry name" value="TauD"/>
    <property type="match status" value="1"/>
</dbReference>
<keyword evidence="7" id="KW-0720">Serine protease</keyword>
<dbReference type="GO" id="GO:0051213">
    <property type="term" value="F:dioxygenase activity"/>
    <property type="evidence" value="ECO:0007669"/>
    <property type="project" value="UniProtKB-KW"/>
</dbReference>
<comment type="caution">
    <text evidence="12">Lacks conserved residue(s) required for the propagation of feature annotation.</text>
</comment>
<reference evidence="16" key="1">
    <citation type="submission" date="2021-02" db="EMBL/GenBank/DDBJ databases">
        <authorList>
            <person name="Nowell W R."/>
        </authorList>
    </citation>
    <scope>NUCLEOTIDE SEQUENCE</scope>
</reference>
<dbReference type="SUPFAM" id="SSF51197">
    <property type="entry name" value="Clavaminate synthase-like"/>
    <property type="match status" value="1"/>
</dbReference>
<keyword evidence="5" id="KW-0479">Metal-binding</keyword>
<evidence type="ECO:0000256" key="4">
    <source>
        <dbReference type="ARBA" id="ARBA00022670"/>
    </source>
</evidence>
<dbReference type="AlphaFoldDB" id="A0A818UTE4"/>
<feature type="domain" description="Peptidase S8/S53" evidence="13">
    <location>
        <begin position="477"/>
        <end position="812"/>
    </location>
</feature>
<evidence type="ECO:0000313" key="17">
    <source>
        <dbReference type="Proteomes" id="UP000663823"/>
    </source>
</evidence>
<evidence type="ECO:0000256" key="9">
    <source>
        <dbReference type="ARBA" id="ARBA00022964"/>
    </source>
</evidence>
<dbReference type="GO" id="GO:0005739">
    <property type="term" value="C:mitochondrion"/>
    <property type="evidence" value="ECO:0007669"/>
    <property type="project" value="TreeGrafter"/>
</dbReference>
<dbReference type="EMBL" id="CAJOAX010001254">
    <property type="protein sequence ID" value="CAF3699668.1"/>
    <property type="molecule type" value="Genomic_DNA"/>
</dbReference>
<dbReference type="InterPro" id="IPR034187">
    <property type="entry name" value="Peptidases_S8_5"/>
</dbReference>
<feature type="domain" description="PA" evidence="14">
    <location>
        <begin position="653"/>
        <end position="727"/>
    </location>
</feature>
<dbReference type="CDD" id="cd07489">
    <property type="entry name" value="Peptidases_S8_5"/>
    <property type="match status" value="1"/>
</dbReference>
<dbReference type="GO" id="GO:0004252">
    <property type="term" value="F:serine-type endopeptidase activity"/>
    <property type="evidence" value="ECO:0007669"/>
    <property type="project" value="InterPro"/>
</dbReference>
<dbReference type="PROSITE" id="PS51892">
    <property type="entry name" value="SUBTILASE"/>
    <property type="match status" value="1"/>
</dbReference>
<comment type="similarity">
    <text evidence="12">Belongs to the peptidase S8 family.</text>
</comment>
<dbReference type="Pfam" id="PF02225">
    <property type="entry name" value="PA"/>
    <property type="match status" value="1"/>
</dbReference>
<evidence type="ECO:0000256" key="7">
    <source>
        <dbReference type="ARBA" id="ARBA00022825"/>
    </source>
</evidence>
<keyword evidence="8" id="KW-0124">Carnitine biosynthesis</keyword>
<dbReference type="Gene3D" id="3.40.50.200">
    <property type="entry name" value="Peptidase S8/S53 domain"/>
    <property type="match status" value="1"/>
</dbReference>
<evidence type="ECO:0000313" key="16">
    <source>
        <dbReference type="EMBL" id="CAF3699668.1"/>
    </source>
</evidence>
<dbReference type="InterPro" id="IPR003819">
    <property type="entry name" value="TauD/TfdA-like"/>
</dbReference>
<dbReference type="Gene3D" id="3.50.30.30">
    <property type="match status" value="1"/>
</dbReference>
<keyword evidence="6" id="KW-0378">Hydrolase</keyword>
<gene>
    <name evidence="16" type="ORF">OTI717_LOCUS12442</name>
</gene>
<name>A0A818UTE4_9BILA</name>
<evidence type="ECO:0000256" key="5">
    <source>
        <dbReference type="ARBA" id="ARBA00022723"/>
    </source>
</evidence>
<keyword evidence="4" id="KW-0645">Protease</keyword>
<evidence type="ECO:0000259" key="15">
    <source>
        <dbReference type="Pfam" id="PF02668"/>
    </source>
</evidence>
<evidence type="ECO:0000256" key="3">
    <source>
        <dbReference type="ARBA" id="ARBA00008654"/>
    </source>
</evidence>
<dbReference type="InterPro" id="IPR042098">
    <property type="entry name" value="TauD-like_sf"/>
</dbReference>
<proteinExistence type="inferred from homology"/>
<keyword evidence="10" id="KW-0560">Oxidoreductase</keyword>
<evidence type="ECO:0000256" key="1">
    <source>
        <dbReference type="ARBA" id="ARBA00001954"/>
    </source>
</evidence>
<evidence type="ECO:0000259" key="14">
    <source>
        <dbReference type="Pfam" id="PF02225"/>
    </source>
</evidence>
<dbReference type="InterPro" id="IPR022398">
    <property type="entry name" value="Peptidase_S8_His-AS"/>
</dbReference>
<accession>A0A818UTE4</accession>
<evidence type="ECO:0000256" key="8">
    <source>
        <dbReference type="ARBA" id="ARBA00022873"/>
    </source>
</evidence>
<dbReference type="InterPro" id="IPR015500">
    <property type="entry name" value="Peptidase_S8_subtilisin-rel"/>
</dbReference>
<evidence type="ECO:0000256" key="10">
    <source>
        <dbReference type="ARBA" id="ARBA00023002"/>
    </source>
</evidence>
<dbReference type="GO" id="GO:0045329">
    <property type="term" value="P:carnitine biosynthetic process"/>
    <property type="evidence" value="ECO:0007669"/>
    <property type="project" value="UniProtKB-UniPathway"/>
</dbReference>
<dbReference type="InterPro" id="IPR050411">
    <property type="entry name" value="AlphaKG_dependent_hydroxylases"/>
</dbReference>
<dbReference type="GO" id="GO:0006508">
    <property type="term" value="P:proteolysis"/>
    <property type="evidence" value="ECO:0007669"/>
    <property type="project" value="UniProtKB-KW"/>
</dbReference>
<dbReference type="Gene3D" id="3.30.2020.30">
    <property type="match status" value="1"/>
</dbReference>
<comment type="cofactor">
    <cofactor evidence="1">
        <name>Fe(2+)</name>
        <dbReference type="ChEBI" id="CHEBI:29033"/>
    </cofactor>
</comment>
<dbReference type="Gene3D" id="3.60.130.10">
    <property type="entry name" value="Clavaminate synthase-like"/>
    <property type="match status" value="1"/>
</dbReference>
<dbReference type="InterPro" id="IPR038492">
    <property type="entry name" value="GBBH-like_N_sf"/>
</dbReference>
<dbReference type="PROSITE" id="PS00137">
    <property type="entry name" value="SUBTILASE_HIS"/>
    <property type="match status" value="1"/>
</dbReference>